<accession>A0ABN3JRG1</accession>
<evidence type="ECO:0000313" key="4">
    <source>
        <dbReference type="Proteomes" id="UP001501231"/>
    </source>
</evidence>
<keyword evidence="4" id="KW-1185">Reference proteome</keyword>
<dbReference type="InterPro" id="IPR010071">
    <property type="entry name" value="AA_adenyl_dom"/>
</dbReference>
<feature type="domain" description="AMP-binding enzyme C-terminal" evidence="2">
    <location>
        <begin position="442"/>
        <end position="518"/>
    </location>
</feature>
<evidence type="ECO:0000313" key="3">
    <source>
        <dbReference type="EMBL" id="GAA2437755.1"/>
    </source>
</evidence>
<protein>
    <submittedName>
        <fullName evidence="3">D-alanine--poly(Phosphoribitol) ligase</fullName>
    </submittedName>
</protein>
<dbReference type="EMBL" id="BAAARW010000022">
    <property type="protein sequence ID" value="GAA2437755.1"/>
    <property type="molecule type" value="Genomic_DNA"/>
</dbReference>
<evidence type="ECO:0000259" key="2">
    <source>
        <dbReference type="Pfam" id="PF13193"/>
    </source>
</evidence>
<feature type="domain" description="AMP-dependent synthetase/ligase" evidence="1">
    <location>
        <begin position="11"/>
        <end position="378"/>
    </location>
</feature>
<dbReference type="PRINTS" id="PR00154">
    <property type="entry name" value="AMPBINDING"/>
</dbReference>
<dbReference type="Proteomes" id="UP001501231">
    <property type="component" value="Unassembled WGS sequence"/>
</dbReference>
<name>A0ABN3JRG1_9ACTN</name>
<evidence type="ECO:0000259" key="1">
    <source>
        <dbReference type="Pfam" id="PF00501"/>
    </source>
</evidence>
<dbReference type="PROSITE" id="PS00455">
    <property type="entry name" value="AMP_BINDING"/>
    <property type="match status" value="1"/>
</dbReference>
<dbReference type="PANTHER" id="PTHR45527:SF1">
    <property type="entry name" value="FATTY ACID SYNTHASE"/>
    <property type="match status" value="1"/>
</dbReference>
<keyword evidence="3" id="KW-0436">Ligase</keyword>
<dbReference type="Pfam" id="PF00501">
    <property type="entry name" value="AMP-binding"/>
    <property type="match status" value="1"/>
</dbReference>
<organism evidence="3 4">
    <name type="scientific">Actinomadura vinacea</name>
    <dbReference type="NCBI Taxonomy" id="115336"/>
    <lineage>
        <taxon>Bacteria</taxon>
        <taxon>Bacillati</taxon>
        <taxon>Actinomycetota</taxon>
        <taxon>Actinomycetes</taxon>
        <taxon>Streptosporangiales</taxon>
        <taxon>Thermomonosporaceae</taxon>
        <taxon>Actinomadura</taxon>
    </lineage>
</organism>
<dbReference type="RefSeq" id="WP_344593553.1">
    <property type="nucleotide sequence ID" value="NZ_BAAARW010000022.1"/>
</dbReference>
<dbReference type="InterPro" id="IPR025110">
    <property type="entry name" value="AMP-bd_C"/>
</dbReference>
<dbReference type="Pfam" id="PF13193">
    <property type="entry name" value="AMP-binding_C"/>
    <property type="match status" value="1"/>
</dbReference>
<reference evidence="3 4" key="1">
    <citation type="journal article" date="2019" name="Int. J. Syst. Evol. Microbiol.">
        <title>The Global Catalogue of Microorganisms (GCM) 10K type strain sequencing project: providing services to taxonomists for standard genome sequencing and annotation.</title>
        <authorList>
            <consortium name="The Broad Institute Genomics Platform"/>
            <consortium name="The Broad Institute Genome Sequencing Center for Infectious Disease"/>
            <person name="Wu L."/>
            <person name="Ma J."/>
        </authorList>
    </citation>
    <scope>NUCLEOTIDE SEQUENCE [LARGE SCALE GENOMIC DNA]</scope>
    <source>
        <strain evidence="3 4">JCM 3325</strain>
    </source>
</reference>
<dbReference type="InterPro" id="IPR020459">
    <property type="entry name" value="AMP-binding"/>
</dbReference>
<dbReference type="PANTHER" id="PTHR45527">
    <property type="entry name" value="NONRIBOSOMAL PEPTIDE SYNTHETASE"/>
    <property type="match status" value="1"/>
</dbReference>
<dbReference type="InterPro" id="IPR000873">
    <property type="entry name" value="AMP-dep_synth/lig_dom"/>
</dbReference>
<dbReference type="InterPro" id="IPR045851">
    <property type="entry name" value="AMP-bd_C_sf"/>
</dbReference>
<gene>
    <name evidence="3" type="ORF">GCM10010191_60940</name>
</gene>
<sequence>MRPVHDIGRRFAEAARERPGAVAVRDGATDLSLTYGQCLALASQVAEVVAAHAGAGHCVGLSVRKSPQAIVLMLGCLLAGVPYVPIDPHAPPPRRRRIVADAGPRLLFVSADTAANWPDEGIGALTGLAPAGGGWSREAGEILVGDLLVARREAAGSPDIAANELAYVLYTSGSTGVPKGVMISAVNAGYFVDWAAAAFPLGPGDRVAQHAPLHFDLPVYDIYVALTSGACLHLMDDRTVMFPAAAYRFLRDRDITALYAVPSALNALTRRSRLLESGLPRLRRLLYAGEEYHVPQLRTLVSALPERTRVANLYGPVETNVVTWADVTPELLAGTRMPIGGPVPGTEVRLLGDDGVPRTGPAEGELIVSGPSVTPGYLHDPERTAHAMLTLPGGGGDGAAGRGRVYYRTGDFAEADAAGVLRFRGRRDGMVKTRGFRVELGEVEAAILAHPGIAQAVVRPVPHPEHGTVLEAHVVADGSAAAPRDSALRHWLTGQVPAYMVPVTVAFHEELPVTSTGKIARSAVGGAAG</sequence>
<dbReference type="NCBIfam" id="TIGR01733">
    <property type="entry name" value="AA-adenyl-dom"/>
    <property type="match status" value="1"/>
</dbReference>
<dbReference type="InterPro" id="IPR020845">
    <property type="entry name" value="AMP-binding_CS"/>
</dbReference>
<comment type="caution">
    <text evidence="3">The sequence shown here is derived from an EMBL/GenBank/DDBJ whole genome shotgun (WGS) entry which is preliminary data.</text>
</comment>
<dbReference type="GO" id="GO:0016874">
    <property type="term" value="F:ligase activity"/>
    <property type="evidence" value="ECO:0007669"/>
    <property type="project" value="UniProtKB-KW"/>
</dbReference>
<dbReference type="InterPro" id="IPR042099">
    <property type="entry name" value="ANL_N_sf"/>
</dbReference>
<proteinExistence type="predicted"/>
<dbReference type="Gene3D" id="3.40.50.12780">
    <property type="entry name" value="N-terminal domain of ligase-like"/>
    <property type="match status" value="1"/>
</dbReference>
<dbReference type="Gene3D" id="3.30.300.30">
    <property type="match status" value="1"/>
</dbReference>
<dbReference type="SUPFAM" id="SSF56801">
    <property type="entry name" value="Acetyl-CoA synthetase-like"/>
    <property type="match status" value="1"/>
</dbReference>